<dbReference type="GO" id="GO:0000938">
    <property type="term" value="C:GARP complex"/>
    <property type="evidence" value="ECO:0007669"/>
    <property type="project" value="InterPro"/>
</dbReference>
<dbReference type="GO" id="GO:0005829">
    <property type="term" value="C:cytosol"/>
    <property type="evidence" value="ECO:0007669"/>
    <property type="project" value="GOC"/>
</dbReference>
<feature type="region of interest" description="Disordered" evidence="8">
    <location>
        <begin position="245"/>
        <end position="265"/>
    </location>
</feature>
<evidence type="ECO:0000313" key="11">
    <source>
        <dbReference type="EMBL" id="JAP59251.1"/>
    </source>
</evidence>
<reference evidence="11" key="1">
    <citation type="submission" date="2016-01" db="EMBL/GenBank/DDBJ databases">
        <title>Reference transcriptome for the parasite Schistocephalus solidus: insights into the molecular evolution of parasitism.</title>
        <authorList>
            <person name="Hebert F.O."/>
            <person name="Grambauer S."/>
            <person name="Barber I."/>
            <person name="Landry C.R."/>
            <person name="Aubin-Horth N."/>
        </authorList>
    </citation>
    <scope>NUCLEOTIDE SEQUENCE</scope>
</reference>
<dbReference type="InterPro" id="IPR012501">
    <property type="entry name" value="Vps54_C"/>
</dbReference>
<dbReference type="EMBL" id="GEEE01003974">
    <property type="protein sequence ID" value="JAP59251.1"/>
    <property type="molecule type" value="Transcribed_RNA"/>
</dbReference>
<organism evidence="11">
    <name type="scientific">Schistocephalus solidus</name>
    <name type="common">Tapeworm</name>
    <dbReference type="NCBI Taxonomy" id="70667"/>
    <lineage>
        <taxon>Eukaryota</taxon>
        <taxon>Metazoa</taxon>
        <taxon>Spiralia</taxon>
        <taxon>Lophotrochozoa</taxon>
        <taxon>Platyhelminthes</taxon>
        <taxon>Cestoda</taxon>
        <taxon>Eucestoda</taxon>
        <taxon>Diphyllobothriidea</taxon>
        <taxon>Diphyllobothriidae</taxon>
        <taxon>Schistocephalus</taxon>
    </lineage>
</organism>
<dbReference type="PANTHER" id="PTHR12965:SF0">
    <property type="entry name" value="VACUOLAR PROTEIN SORTING-ASSOCIATED PROTEIN 54"/>
    <property type="match status" value="1"/>
</dbReference>
<evidence type="ECO:0000256" key="4">
    <source>
        <dbReference type="ARBA" id="ARBA00022448"/>
    </source>
</evidence>
<dbReference type="AlphaFoldDB" id="A0A0X3Q5F8"/>
<comment type="subcellular location">
    <subcellularLocation>
        <location evidence="1">Golgi apparatus</location>
        <location evidence="1">trans-Golgi network</location>
    </subcellularLocation>
</comment>
<evidence type="ECO:0000256" key="5">
    <source>
        <dbReference type="ARBA" id="ARBA00022927"/>
    </source>
</evidence>
<comment type="similarity">
    <text evidence="2">Belongs to the VPS54 family.</text>
</comment>
<feature type="domain" description="Vacuolar protein sorting-associated protein 54 N-terminal" evidence="10">
    <location>
        <begin position="270"/>
        <end position="430"/>
    </location>
</feature>
<accession>A0A0X3Q5F8</accession>
<dbReference type="GO" id="GO:0019905">
    <property type="term" value="F:syntaxin binding"/>
    <property type="evidence" value="ECO:0007669"/>
    <property type="project" value="TreeGrafter"/>
</dbReference>
<proteinExistence type="inferred from homology"/>
<name>A0A0X3Q5F8_SCHSO</name>
<keyword evidence="6" id="KW-0333">Golgi apparatus</keyword>
<dbReference type="GO" id="GO:0015031">
    <property type="term" value="P:protein transport"/>
    <property type="evidence" value="ECO:0007669"/>
    <property type="project" value="UniProtKB-KW"/>
</dbReference>
<sequence length="1082" mass="119405">MEKAWICEACFSMVSPHSNGLPSPPAIHSHFRSQQELINHIKTHHLSRRIERGSTVFICTYGQSGACSERVNPGFSSPPFSPTNQSIVFDSEYDYEQHLVSRHLINFNQAHLTSQTRRFPTSARHARDWTMYDSVVNMAAVLNDPLDRQLDIFSRDWGEAFERAVVLPLNQAEITERHFRGYLGHLSQRQAQLMPTGDKVSAPSSPPAIDPATIIPSIFLASDFNLADAQTFHRVIPLYPRNSVSQLSQNSSGDNRLPSDSSTTYISQSSAFSNQNERLSQYLDAVELRIIKHVSKQSSAFFEAVRGHDVVREKLGQTLADVRTVREKLGQLDGIYCETAAQMARLERRRANYKKLLKQLQLVASVHSAQPTIQSLLKSNDFCAALDLVSSTQELLSAPDTPSFTCLRHLSAQLTEIARFVQNMVVAEFQAAIQDCLDKKMLLSPSSEAKLSGLALSEDASDLMPSVLGLLRIGHYEFVEILRKEVLGLVRASLQSSVDSLQPKSDPADDTVNGIATAAATTVRTVSTSESELRSTGLASTTEDLQSGGKYSQAVWLQLVHSVCRNLELALGRIRAVVLVIVHSIEQSVGSQLLSSSDSGPVKSVPQEIGEDLIRKILRVYWDAVSWCQTRIINLVSPRARIGLTNTMFNNGPTAPSDAAFENGKTEATERITVSEFVEVAELLDSFQQVVQDAWCFFTAPLAINSHSTGQSAIAVDSTATTTTVVVNLPSQAMRLHGVIANFASGLLHSFHLDRCTKLRLMLDHENWQAAAVPAPVQSLVDVLHQRKVSALSSPSAGLVDTMESKSSPYLTLNRDRYIVVGSVLLLLPLIMDYLRLADQLSQWPSLVRDIQNRLGKLLGVFNSRSCELVLGAGARDLSVLTTISARNLALVCRSLEVILALLPCLTVFFEKLVGAQEKSEEKGEARVLRSRRNFPLESRRRPPGDPFGTVEQAVRTHLSQVMDKLTQLLAGRIASKLNAWRVQPPTPSSQLRAICQAMSKLTETTSDVLSSDMLTNLLLRVHLEFKAGLRQRLSDLSVFPDGGPQQGLVDSELAFYLNNLRGLTTSLGHFTDECDDIWPSR</sequence>
<evidence type="ECO:0000256" key="2">
    <source>
        <dbReference type="ARBA" id="ARBA00009150"/>
    </source>
</evidence>
<dbReference type="InterPro" id="IPR039745">
    <property type="entry name" value="Vps54"/>
</dbReference>
<evidence type="ECO:0000259" key="10">
    <source>
        <dbReference type="Pfam" id="PF10475"/>
    </source>
</evidence>
<keyword evidence="4" id="KW-0813">Transport</keyword>
<dbReference type="GO" id="GO:0006896">
    <property type="term" value="P:Golgi to vacuole transport"/>
    <property type="evidence" value="ECO:0007669"/>
    <property type="project" value="TreeGrafter"/>
</dbReference>
<protein>
    <recommendedName>
        <fullName evidence="3">Vacuolar protein sorting-associated protein 54</fullName>
    </recommendedName>
</protein>
<evidence type="ECO:0000256" key="3">
    <source>
        <dbReference type="ARBA" id="ARBA00017665"/>
    </source>
</evidence>
<evidence type="ECO:0000259" key="9">
    <source>
        <dbReference type="Pfam" id="PF07928"/>
    </source>
</evidence>
<keyword evidence="7" id="KW-0175">Coiled coil</keyword>
<gene>
    <name evidence="11" type="primary">VPS54</name>
    <name evidence="11" type="ORF">TR91071</name>
</gene>
<dbReference type="GO" id="GO:0042147">
    <property type="term" value="P:retrograde transport, endosome to Golgi"/>
    <property type="evidence" value="ECO:0007669"/>
    <property type="project" value="InterPro"/>
</dbReference>
<evidence type="ECO:0000256" key="7">
    <source>
        <dbReference type="ARBA" id="ARBA00023054"/>
    </source>
</evidence>
<dbReference type="PANTHER" id="PTHR12965">
    <property type="entry name" value="VACUOLAR PROTEIN SORTING 54"/>
    <property type="match status" value="1"/>
</dbReference>
<feature type="domain" description="Vacuolar protein sorting-associated protein 54 C-terminal" evidence="9">
    <location>
        <begin position="816"/>
        <end position="972"/>
    </location>
</feature>
<dbReference type="InterPro" id="IPR019515">
    <property type="entry name" value="VPS54_N"/>
</dbReference>
<keyword evidence="5" id="KW-0653">Protein transport</keyword>
<evidence type="ECO:0000256" key="8">
    <source>
        <dbReference type="SAM" id="MobiDB-lite"/>
    </source>
</evidence>
<dbReference type="Pfam" id="PF10475">
    <property type="entry name" value="Vps54_N"/>
    <property type="match status" value="1"/>
</dbReference>
<dbReference type="Pfam" id="PF07928">
    <property type="entry name" value="Vps54"/>
    <property type="match status" value="1"/>
</dbReference>
<evidence type="ECO:0000256" key="1">
    <source>
        <dbReference type="ARBA" id="ARBA00004601"/>
    </source>
</evidence>
<dbReference type="Gene3D" id="1.20.1280.130">
    <property type="match status" value="1"/>
</dbReference>
<evidence type="ECO:0000256" key="6">
    <source>
        <dbReference type="ARBA" id="ARBA00023034"/>
    </source>
</evidence>
<feature type="compositionally biased region" description="Polar residues" evidence="8">
    <location>
        <begin position="245"/>
        <end position="254"/>
    </location>
</feature>